<dbReference type="GO" id="GO:0003700">
    <property type="term" value="F:DNA-binding transcription factor activity"/>
    <property type="evidence" value="ECO:0007669"/>
    <property type="project" value="TreeGrafter"/>
</dbReference>
<dbReference type="InterPro" id="IPR023772">
    <property type="entry name" value="DNA-bd_HTH_TetR-type_CS"/>
</dbReference>
<dbReference type="Proteomes" id="UP000318693">
    <property type="component" value="Unassembled WGS sequence"/>
</dbReference>
<sequence>MPKIIGSSLAEHRERTRSALFAALSHLMRERGFDAISLADIAATAGIGRTAVYNHFPDKESVLLAFIEHETSAYVRALERSLAEVEDPVEQLRVYVRQQLQLERSYHFAPGPDLREVVSRDAAAHLRAHVGLVEDLLRQILARAIATGDIPDQHLDAVVHLVHACLSGRSVPRGEPARGEFIAATELFVLRAVGARTAWSVRAAEVA</sequence>
<feature type="domain" description="HTH tetR-type" evidence="5">
    <location>
        <begin position="14"/>
        <end position="74"/>
    </location>
</feature>
<dbReference type="SUPFAM" id="SSF46689">
    <property type="entry name" value="Homeodomain-like"/>
    <property type="match status" value="1"/>
</dbReference>
<dbReference type="PROSITE" id="PS50977">
    <property type="entry name" value="HTH_TETR_2"/>
    <property type="match status" value="1"/>
</dbReference>
<accession>A0A552WXB8</accession>
<evidence type="ECO:0000256" key="2">
    <source>
        <dbReference type="ARBA" id="ARBA00023125"/>
    </source>
</evidence>
<comment type="caution">
    <text evidence="6">The sequence shown here is derived from an EMBL/GenBank/DDBJ whole genome shotgun (WGS) entry which is preliminary data.</text>
</comment>
<dbReference type="InterPro" id="IPR009057">
    <property type="entry name" value="Homeodomain-like_sf"/>
</dbReference>
<reference evidence="6 7" key="1">
    <citation type="submission" date="2019-07" db="EMBL/GenBank/DDBJ databases">
        <title>Georgenia wutianyii sp. nov. and Georgenia *** sp. nov. isolated from plateau pika (Ochotona curzoniae) in the Qinghai-Tibet plateau of China.</title>
        <authorList>
            <person name="Tian Z."/>
        </authorList>
    </citation>
    <scope>NUCLEOTIDE SEQUENCE [LARGE SCALE GENOMIC DNA]</scope>
    <source>
        <strain evidence="6 7">Z446</strain>
    </source>
</reference>
<evidence type="ECO:0000256" key="3">
    <source>
        <dbReference type="ARBA" id="ARBA00023163"/>
    </source>
</evidence>
<dbReference type="InterPro" id="IPR001647">
    <property type="entry name" value="HTH_TetR"/>
</dbReference>
<dbReference type="InterPro" id="IPR050109">
    <property type="entry name" value="HTH-type_TetR-like_transc_reg"/>
</dbReference>
<feature type="DNA-binding region" description="H-T-H motif" evidence="4">
    <location>
        <begin position="37"/>
        <end position="56"/>
    </location>
</feature>
<dbReference type="Gene3D" id="1.10.357.10">
    <property type="entry name" value="Tetracycline Repressor, domain 2"/>
    <property type="match status" value="1"/>
</dbReference>
<dbReference type="PANTHER" id="PTHR30055:SF234">
    <property type="entry name" value="HTH-TYPE TRANSCRIPTIONAL REGULATOR BETI"/>
    <property type="match status" value="1"/>
</dbReference>
<keyword evidence="7" id="KW-1185">Reference proteome</keyword>
<proteinExistence type="predicted"/>
<dbReference type="PRINTS" id="PR00455">
    <property type="entry name" value="HTHTETR"/>
</dbReference>
<dbReference type="PROSITE" id="PS01081">
    <property type="entry name" value="HTH_TETR_1"/>
    <property type="match status" value="1"/>
</dbReference>
<dbReference type="AlphaFoldDB" id="A0A552WXB8"/>
<dbReference type="SUPFAM" id="SSF48498">
    <property type="entry name" value="Tetracyclin repressor-like, C-terminal domain"/>
    <property type="match status" value="1"/>
</dbReference>
<dbReference type="InterPro" id="IPR036271">
    <property type="entry name" value="Tet_transcr_reg_TetR-rel_C_sf"/>
</dbReference>
<dbReference type="PANTHER" id="PTHR30055">
    <property type="entry name" value="HTH-TYPE TRANSCRIPTIONAL REGULATOR RUTR"/>
    <property type="match status" value="1"/>
</dbReference>
<name>A0A552WXB8_9MICO</name>
<keyword evidence="1" id="KW-0805">Transcription regulation</keyword>
<evidence type="ECO:0000256" key="4">
    <source>
        <dbReference type="PROSITE-ProRule" id="PRU00335"/>
    </source>
</evidence>
<evidence type="ECO:0000313" key="6">
    <source>
        <dbReference type="EMBL" id="TRW46963.1"/>
    </source>
</evidence>
<evidence type="ECO:0000313" key="7">
    <source>
        <dbReference type="Proteomes" id="UP000318693"/>
    </source>
</evidence>
<keyword evidence="2 4" id="KW-0238">DNA-binding</keyword>
<dbReference type="GO" id="GO:0000976">
    <property type="term" value="F:transcription cis-regulatory region binding"/>
    <property type="evidence" value="ECO:0007669"/>
    <property type="project" value="TreeGrafter"/>
</dbReference>
<evidence type="ECO:0000259" key="5">
    <source>
        <dbReference type="PROSITE" id="PS50977"/>
    </source>
</evidence>
<evidence type="ECO:0000256" key="1">
    <source>
        <dbReference type="ARBA" id="ARBA00023015"/>
    </source>
</evidence>
<dbReference type="Pfam" id="PF00440">
    <property type="entry name" value="TetR_N"/>
    <property type="match status" value="1"/>
</dbReference>
<protein>
    <submittedName>
        <fullName evidence="6">TetR/AcrR family transcriptional regulator</fullName>
    </submittedName>
</protein>
<organism evidence="6 7">
    <name type="scientific">Georgenia yuyongxinii</name>
    <dbReference type="NCBI Taxonomy" id="2589797"/>
    <lineage>
        <taxon>Bacteria</taxon>
        <taxon>Bacillati</taxon>
        <taxon>Actinomycetota</taxon>
        <taxon>Actinomycetes</taxon>
        <taxon>Micrococcales</taxon>
        <taxon>Bogoriellaceae</taxon>
        <taxon>Georgenia</taxon>
    </lineage>
</organism>
<gene>
    <name evidence="6" type="ORF">FJ693_02985</name>
</gene>
<dbReference type="RefSeq" id="WP_143417053.1">
    <property type="nucleotide sequence ID" value="NZ_VJXR01000005.1"/>
</dbReference>
<keyword evidence="3" id="KW-0804">Transcription</keyword>
<dbReference type="EMBL" id="VJXR01000005">
    <property type="protein sequence ID" value="TRW46963.1"/>
    <property type="molecule type" value="Genomic_DNA"/>
</dbReference>